<reference evidence="2 3" key="1">
    <citation type="submission" date="2020-01" db="EMBL/GenBank/DDBJ databases">
        <title>Muricauda sediminis sp.nov. 40Bstr401.</title>
        <authorList>
            <person name="Xue Z."/>
            <person name="Zhu S."/>
            <person name="Ren N."/>
            <person name="Chen T."/>
            <person name="Chen X."/>
            <person name="Chen J."/>
            <person name="Yang J."/>
        </authorList>
    </citation>
    <scope>NUCLEOTIDE SEQUENCE [LARGE SCALE GENOMIC DNA]</scope>
    <source>
        <strain evidence="2 3">40Bstr401</strain>
    </source>
</reference>
<dbReference type="EMBL" id="JAAAMI010000003">
    <property type="protein sequence ID" value="NDV43108.1"/>
    <property type="molecule type" value="Genomic_DNA"/>
</dbReference>
<dbReference type="AlphaFoldDB" id="A0A6I5KYU0"/>
<sequence length="182" mass="21264">MTVIFARIQFRVETINRFRKFSKELDHTHTETLEAMMDFFVQYKINPFGDLGKDLQGLEVNLNKRINALIAIVKNIEKHQTGPTTAMMQLLFEQAPRPTPRHPAHRESQSRRNDNFFATAQRGIELERENTQLQQELERIKNDMELLLNNVKVSNRGLGKPKIILDLSKEELESIQKTYTTE</sequence>
<name>A0A6I5KYU0_9FLAO</name>
<comment type="caution">
    <text evidence="2">The sequence shown here is derived from an EMBL/GenBank/DDBJ whole genome shotgun (WGS) entry which is preliminary data.</text>
</comment>
<feature type="coiled-coil region" evidence="1">
    <location>
        <begin position="123"/>
        <end position="150"/>
    </location>
</feature>
<dbReference type="RefSeq" id="WP_163634554.1">
    <property type="nucleotide sequence ID" value="NZ_JAAAMI010000003.1"/>
</dbReference>
<evidence type="ECO:0000313" key="2">
    <source>
        <dbReference type="EMBL" id="NDV43108.1"/>
    </source>
</evidence>
<keyword evidence="1" id="KW-0175">Coiled coil</keyword>
<evidence type="ECO:0000313" key="3">
    <source>
        <dbReference type="Proteomes" id="UP000468707"/>
    </source>
</evidence>
<evidence type="ECO:0000256" key="1">
    <source>
        <dbReference type="SAM" id="Coils"/>
    </source>
</evidence>
<organism evidence="2 3">
    <name type="scientific">Flagellimonas sediminis</name>
    <dbReference type="NCBI Taxonomy" id="2696468"/>
    <lineage>
        <taxon>Bacteria</taxon>
        <taxon>Pseudomonadati</taxon>
        <taxon>Bacteroidota</taxon>
        <taxon>Flavobacteriia</taxon>
        <taxon>Flavobacteriales</taxon>
        <taxon>Flavobacteriaceae</taxon>
        <taxon>Flagellimonas</taxon>
    </lineage>
</organism>
<dbReference type="NCBIfam" id="NF041200">
    <property type="entry name" value="mob_BfmA_Nterm"/>
    <property type="match status" value="1"/>
</dbReference>
<dbReference type="Proteomes" id="UP000468707">
    <property type="component" value="Unassembled WGS sequence"/>
</dbReference>
<gene>
    <name evidence="2" type="ORF">GTK07_07175</name>
</gene>
<dbReference type="InterPro" id="IPR048012">
    <property type="entry name" value="BfmA-like_N"/>
</dbReference>
<accession>A0A6I5KYU0</accession>
<protein>
    <submittedName>
        <fullName evidence="2">Uncharacterized protein</fullName>
    </submittedName>
</protein>
<proteinExistence type="predicted"/>
<keyword evidence="3" id="KW-1185">Reference proteome</keyword>